<dbReference type="Gene3D" id="3.30.160.20">
    <property type="match status" value="1"/>
</dbReference>
<evidence type="ECO:0000259" key="4">
    <source>
        <dbReference type="PROSITE" id="PS50209"/>
    </source>
</evidence>
<dbReference type="PANTHER" id="PTHR46528">
    <property type="entry name" value="PROTEIN SON"/>
    <property type="match status" value="1"/>
</dbReference>
<dbReference type="InterPro" id="IPR001315">
    <property type="entry name" value="CARD"/>
</dbReference>
<proteinExistence type="predicted"/>
<dbReference type="EMBL" id="LR901197">
    <property type="protein sequence ID" value="CAD7248031.1"/>
    <property type="molecule type" value="Genomic_DNA"/>
</dbReference>
<feature type="domain" description="CARD" evidence="4">
    <location>
        <begin position="1"/>
        <end position="87"/>
    </location>
</feature>
<dbReference type="Pfam" id="PF00619">
    <property type="entry name" value="CARD"/>
    <property type="match status" value="1"/>
</dbReference>
<gene>
    <name evidence="5" type="ORF">DSTB1V02_LOCUS7854</name>
</gene>
<sequence>MRAVADVIARNAEDLVFIQMDAILGDLRAAGIIQYQEYLDVMEQSTQKKLLLLQETLPRRGDDAFPKFLECLRQRRHVVLADRMEREWRSLLNGCGSRSIAGDEEPSGGNSVATSRAADAATPTPTGNTVTAPNGETADDTKNSGSQNPEKNPVQKLKELSEKNGWGQPKYVDVGESGAAHDKMFIVKVVVNDKEYQPPKPGKSKKEARAIAASFCLESLV</sequence>
<dbReference type="SUPFAM" id="SSF47986">
    <property type="entry name" value="DEATH domain"/>
    <property type="match status" value="1"/>
</dbReference>
<dbReference type="AlphaFoldDB" id="A0A7R8XIG4"/>
<dbReference type="InterPro" id="IPR032922">
    <property type="entry name" value="SON"/>
</dbReference>
<dbReference type="CDD" id="cd01671">
    <property type="entry name" value="CARD"/>
    <property type="match status" value="1"/>
</dbReference>
<dbReference type="Proteomes" id="UP000677054">
    <property type="component" value="Unassembled WGS sequence"/>
</dbReference>
<dbReference type="InterPro" id="IPR014720">
    <property type="entry name" value="dsRBD_dom"/>
</dbReference>
<evidence type="ECO:0000256" key="1">
    <source>
        <dbReference type="PROSITE-ProRule" id="PRU00266"/>
    </source>
</evidence>
<evidence type="ECO:0008006" key="7">
    <source>
        <dbReference type="Google" id="ProtNLM"/>
    </source>
</evidence>
<dbReference type="SMART" id="SM00358">
    <property type="entry name" value="DSRM"/>
    <property type="match status" value="1"/>
</dbReference>
<keyword evidence="6" id="KW-1185">Reference proteome</keyword>
<reference evidence="5" key="1">
    <citation type="submission" date="2020-11" db="EMBL/GenBank/DDBJ databases">
        <authorList>
            <person name="Tran Van P."/>
        </authorList>
    </citation>
    <scope>NUCLEOTIDE SEQUENCE</scope>
</reference>
<feature type="region of interest" description="Disordered" evidence="2">
    <location>
        <begin position="95"/>
        <end position="154"/>
    </location>
</feature>
<organism evidence="5">
    <name type="scientific">Darwinula stevensoni</name>
    <dbReference type="NCBI Taxonomy" id="69355"/>
    <lineage>
        <taxon>Eukaryota</taxon>
        <taxon>Metazoa</taxon>
        <taxon>Ecdysozoa</taxon>
        <taxon>Arthropoda</taxon>
        <taxon>Crustacea</taxon>
        <taxon>Oligostraca</taxon>
        <taxon>Ostracoda</taxon>
        <taxon>Podocopa</taxon>
        <taxon>Podocopida</taxon>
        <taxon>Darwinulocopina</taxon>
        <taxon>Darwinuloidea</taxon>
        <taxon>Darwinulidae</taxon>
        <taxon>Darwinula</taxon>
    </lineage>
</organism>
<accession>A0A7R8XIG4</accession>
<evidence type="ECO:0000259" key="3">
    <source>
        <dbReference type="PROSITE" id="PS50137"/>
    </source>
</evidence>
<dbReference type="GO" id="GO:0003723">
    <property type="term" value="F:RNA binding"/>
    <property type="evidence" value="ECO:0007669"/>
    <property type="project" value="UniProtKB-UniRule"/>
</dbReference>
<feature type="compositionally biased region" description="Polar residues" evidence="2">
    <location>
        <begin position="123"/>
        <end position="134"/>
    </location>
</feature>
<dbReference type="InterPro" id="IPR011029">
    <property type="entry name" value="DEATH-like_dom_sf"/>
</dbReference>
<keyword evidence="1" id="KW-0694">RNA-binding</keyword>
<dbReference type="GO" id="GO:0051726">
    <property type="term" value="P:regulation of cell cycle"/>
    <property type="evidence" value="ECO:0007669"/>
    <property type="project" value="InterPro"/>
</dbReference>
<feature type="domain" description="DRBM" evidence="3">
    <location>
        <begin position="152"/>
        <end position="221"/>
    </location>
</feature>
<dbReference type="SUPFAM" id="SSF54768">
    <property type="entry name" value="dsRNA-binding domain-like"/>
    <property type="match status" value="1"/>
</dbReference>
<dbReference type="GO" id="GO:0042981">
    <property type="term" value="P:regulation of apoptotic process"/>
    <property type="evidence" value="ECO:0007669"/>
    <property type="project" value="InterPro"/>
</dbReference>
<evidence type="ECO:0000313" key="6">
    <source>
        <dbReference type="Proteomes" id="UP000677054"/>
    </source>
</evidence>
<dbReference type="Gene3D" id="1.10.533.10">
    <property type="entry name" value="Death Domain, Fas"/>
    <property type="match status" value="1"/>
</dbReference>
<evidence type="ECO:0000256" key="2">
    <source>
        <dbReference type="SAM" id="MobiDB-lite"/>
    </source>
</evidence>
<dbReference type="Pfam" id="PF00035">
    <property type="entry name" value="dsrm"/>
    <property type="match status" value="1"/>
</dbReference>
<evidence type="ECO:0000313" key="5">
    <source>
        <dbReference type="EMBL" id="CAD7248031.1"/>
    </source>
</evidence>
<protein>
    <recommendedName>
        <fullName evidence="7">DRBM domain-containing protein</fullName>
    </recommendedName>
</protein>
<name>A0A7R8XIG4_9CRUS</name>
<dbReference type="PROSITE" id="PS50209">
    <property type="entry name" value="CARD"/>
    <property type="match status" value="1"/>
</dbReference>
<dbReference type="OrthoDB" id="786951at2759"/>
<dbReference type="PROSITE" id="PS50137">
    <property type="entry name" value="DS_RBD"/>
    <property type="match status" value="1"/>
</dbReference>
<dbReference type="GO" id="GO:0048024">
    <property type="term" value="P:regulation of mRNA splicing, via spliceosome"/>
    <property type="evidence" value="ECO:0007669"/>
    <property type="project" value="TreeGrafter"/>
</dbReference>
<dbReference type="PANTHER" id="PTHR46528:SF1">
    <property type="entry name" value="PROTEIN SON"/>
    <property type="match status" value="1"/>
</dbReference>
<dbReference type="EMBL" id="CAJPEV010001680">
    <property type="protein sequence ID" value="CAG0893834.1"/>
    <property type="molecule type" value="Genomic_DNA"/>
</dbReference>